<sequence>MSSNTFAKRLETQGIPQSLYSPIPVSQLKEENDALSVISELCQIYPFHEASPPLLPEFFISHICRKMKNLDEVADVAWRFNFTTEKYRNKPGEIGLFHKFLNEKLDSTMFLFYLKARKIILQIKLGDNPRNDVFLKELMLTTSEWVSIASRLFADAIKPTSCVQKLTSRLFDADYTVEIPAEAFVDYCMQEYYEIKGKNKEANNGKKKEAIPLNSLFYRRPSGLIEFPNKTAKPKPPPRKIPATPVDFDIMKYGKKSNSAKKTQAFDKKPAQTKNKTQESPQPTLPVSVSSSLENSVVVDEELHMATVVESPPSKEKPMYYSLPLQSPPWTSPPKQESSNLDEINAYKREIEQITLERDHIKEALDETIEFCDTVSYEHDLLLIQNKKLKKILSLVTDKLIRVDSKLIKDIDFGDVINDPCKEFKPTGILDEKQENGKMNLAPNEIEIEEPIDEPMYEPIESKETREETYPEEEEEEDYGKGYDMPFSDSAGKNIKKKNIPPTPKFTLGNEEFDDSIFTCKQDHRPIQSGFLSMNKGDLIKKISELDEWYFGENMNSGCRGFFTPDLVSK</sequence>
<organism evidence="2 3">
    <name type="scientific">Blepharisma stoltei</name>
    <dbReference type="NCBI Taxonomy" id="1481888"/>
    <lineage>
        <taxon>Eukaryota</taxon>
        <taxon>Sar</taxon>
        <taxon>Alveolata</taxon>
        <taxon>Ciliophora</taxon>
        <taxon>Postciliodesmatophora</taxon>
        <taxon>Heterotrichea</taxon>
        <taxon>Heterotrichida</taxon>
        <taxon>Blepharismidae</taxon>
        <taxon>Blepharisma</taxon>
    </lineage>
</organism>
<dbReference type="CDD" id="cd00174">
    <property type="entry name" value="SH3"/>
    <property type="match status" value="1"/>
</dbReference>
<gene>
    <name evidence="2" type="ORF">BSTOLATCC_MIC25083</name>
</gene>
<keyword evidence="3" id="KW-1185">Reference proteome</keyword>
<dbReference type="InterPro" id="IPR036028">
    <property type="entry name" value="SH3-like_dom_sf"/>
</dbReference>
<evidence type="ECO:0000256" key="1">
    <source>
        <dbReference type="SAM" id="MobiDB-lite"/>
    </source>
</evidence>
<evidence type="ECO:0000313" key="2">
    <source>
        <dbReference type="EMBL" id="CAG9319838.1"/>
    </source>
</evidence>
<feature type="region of interest" description="Disordered" evidence="1">
    <location>
        <begin position="461"/>
        <end position="484"/>
    </location>
</feature>
<evidence type="ECO:0008006" key="4">
    <source>
        <dbReference type="Google" id="ProtNLM"/>
    </source>
</evidence>
<dbReference type="Proteomes" id="UP001162131">
    <property type="component" value="Unassembled WGS sequence"/>
</dbReference>
<feature type="compositionally biased region" description="Polar residues" evidence="1">
    <location>
        <begin position="272"/>
        <end position="282"/>
    </location>
</feature>
<protein>
    <recommendedName>
        <fullName evidence="4">SH3 domain-containing protein</fullName>
    </recommendedName>
</protein>
<dbReference type="EMBL" id="CAJZBQ010000024">
    <property type="protein sequence ID" value="CAG9319838.1"/>
    <property type="molecule type" value="Genomic_DNA"/>
</dbReference>
<evidence type="ECO:0000313" key="3">
    <source>
        <dbReference type="Proteomes" id="UP001162131"/>
    </source>
</evidence>
<dbReference type="SUPFAM" id="SSF50044">
    <property type="entry name" value="SH3-domain"/>
    <property type="match status" value="1"/>
</dbReference>
<feature type="region of interest" description="Disordered" evidence="1">
    <location>
        <begin position="256"/>
        <end position="289"/>
    </location>
</feature>
<reference evidence="2" key="1">
    <citation type="submission" date="2021-09" db="EMBL/GenBank/DDBJ databases">
        <authorList>
            <consortium name="AG Swart"/>
            <person name="Singh M."/>
            <person name="Singh A."/>
            <person name="Seah K."/>
            <person name="Emmerich C."/>
        </authorList>
    </citation>
    <scope>NUCLEOTIDE SEQUENCE</scope>
    <source>
        <strain evidence="2">ATCC30299</strain>
    </source>
</reference>
<name>A0AAU9IY79_9CILI</name>
<accession>A0AAU9IY79</accession>
<comment type="caution">
    <text evidence="2">The sequence shown here is derived from an EMBL/GenBank/DDBJ whole genome shotgun (WGS) entry which is preliminary data.</text>
</comment>
<dbReference type="AlphaFoldDB" id="A0AAU9IY79"/>
<proteinExistence type="predicted"/>